<proteinExistence type="inferred from homology"/>
<dbReference type="SMART" id="SM00060">
    <property type="entry name" value="FN3"/>
    <property type="match status" value="1"/>
</dbReference>
<feature type="chain" id="PRO_5031212709" description="chitinase" evidence="7">
    <location>
        <begin position="29"/>
        <end position="558"/>
    </location>
</feature>
<dbReference type="InterPro" id="IPR008979">
    <property type="entry name" value="Galactose-bd-like_sf"/>
</dbReference>
<reference evidence="10 11" key="1">
    <citation type="submission" date="2020-08" db="EMBL/GenBank/DDBJ databases">
        <title>Sequencing the genomes of 1000 actinobacteria strains.</title>
        <authorList>
            <person name="Klenk H.-P."/>
        </authorList>
    </citation>
    <scope>NUCLEOTIDE SEQUENCE [LARGE SCALE GENOMIC DNA]</scope>
    <source>
        <strain evidence="10 11">DSM 43851</strain>
    </source>
</reference>
<evidence type="ECO:0000256" key="1">
    <source>
        <dbReference type="ARBA" id="ARBA00009121"/>
    </source>
</evidence>
<dbReference type="Gene3D" id="2.60.40.10">
    <property type="entry name" value="Immunoglobulins"/>
    <property type="match status" value="1"/>
</dbReference>
<keyword evidence="11" id="KW-1185">Reference proteome</keyword>
<dbReference type="InterPro" id="IPR036116">
    <property type="entry name" value="FN3_sf"/>
</dbReference>
<dbReference type="Pfam" id="PF02018">
    <property type="entry name" value="CBM_4_9"/>
    <property type="match status" value="1"/>
</dbReference>
<dbReference type="InterPro" id="IPR017853">
    <property type="entry name" value="GH"/>
</dbReference>
<dbReference type="InterPro" id="IPR011583">
    <property type="entry name" value="Chitinase_II/V-like_cat"/>
</dbReference>
<dbReference type="SUPFAM" id="SSF49265">
    <property type="entry name" value="Fibronectin type III"/>
    <property type="match status" value="1"/>
</dbReference>
<feature type="domain" description="GH18" evidence="9">
    <location>
        <begin position="266"/>
        <end position="558"/>
    </location>
</feature>
<dbReference type="RefSeq" id="WP_221338156.1">
    <property type="nucleotide sequence ID" value="NZ_BAAAWY010000019.1"/>
</dbReference>
<feature type="signal peptide" evidence="7">
    <location>
        <begin position="1"/>
        <end position="28"/>
    </location>
</feature>
<dbReference type="InterPro" id="IPR001579">
    <property type="entry name" value="Glyco_hydro_18_chit_AS"/>
</dbReference>
<feature type="domain" description="Fibronectin type-III" evidence="8">
    <location>
        <begin position="172"/>
        <end position="254"/>
    </location>
</feature>
<dbReference type="CDD" id="cd02871">
    <property type="entry name" value="GH18_chitinase_D-like"/>
    <property type="match status" value="1"/>
</dbReference>
<dbReference type="SMART" id="SM00636">
    <property type="entry name" value="Glyco_18"/>
    <property type="match status" value="1"/>
</dbReference>
<dbReference type="PANTHER" id="PTHR45708">
    <property type="entry name" value="ENDOCHITINASE"/>
    <property type="match status" value="1"/>
</dbReference>
<dbReference type="GO" id="GO:0008843">
    <property type="term" value="F:endochitinase activity"/>
    <property type="evidence" value="ECO:0007669"/>
    <property type="project" value="UniProtKB-EC"/>
</dbReference>
<gene>
    <name evidence="10" type="ORF">BJ998_005839</name>
</gene>
<comment type="similarity">
    <text evidence="1">Belongs to the glycosyl hydrolase 18 family. Chitinase class II subfamily.</text>
</comment>
<evidence type="ECO:0000259" key="9">
    <source>
        <dbReference type="PROSITE" id="PS51910"/>
    </source>
</evidence>
<keyword evidence="3 6" id="KW-0378">Hydrolase</keyword>
<evidence type="ECO:0000259" key="8">
    <source>
        <dbReference type="PROSITE" id="PS50853"/>
    </source>
</evidence>
<name>A0A7W9KL91_9PSEU</name>
<dbReference type="PRINTS" id="PR00014">
    <property type="entry name" value="FNTYPEIII"/>
</dbReference>
<dbReference type="InterPro" id="IPR013783">
    <property type="entry name" value="Ig-like_fold"/>
</dbReference>
<dbReference type="SUPFAM" id="SSF49785">
    <property type="entry name" value="Galactose-binding domain-like"/>
    <property type="match status" value="1"/>
</dbReference>
<dbReference type="Gene3D" id="2.60.120.260">
    <property type="entry name" value="Galactose-binding domain-like"/>
    <property type="match status" value="1"/>
</dbReference>
<dbReference type="EMBL" id="JACHIR010000001">
    <property type="protein sequence ID" value="MBB5894643.1"/>
    <property type="molecule type" value="Genomic_DNA"/>
</dbReference>
<sequence>MSRKWTRWLAGAVAAATVVLGIAAPAAAATNLLANPGFEAGNTSGWTCSGATTVGSPVHSGSYAVAATPAGQDYAQCSQRVTVLPNSAYTLSAYVQGSYIYLGATGTGGTDPQTWTSASGYTQLSTNFTTGANTTSVTVYIHGWYGQPTYYADDFVLSGPGGGGGNPTAPAAPTGLTSTGTTSSSVSLAWTAPSGDVSGYNVYQNGTKVASVSGTSYTVTGLSASTSYQYAVTAYNSVGESPKSATITATTKSSGGGTPGGSLPAHVLTGYWQNFYNGAKALKLADVPTSYDLIAVAFADATSTPGAISFTLDSGLSGQLGGYTDAQFTADIATAHSRGQKVILSVGGQNGTISVGDSSAAANFANSAYSLIQRYGFDGVDIDLENGVNATYMAQALHSLASKVGSGFIVTMAPQTIDMQSTGMAYFQLALNIKDILTIVNTQYYNSGTMNGCDQGVYAQGTENFVTALACIQLQGGLRADQVGLGLPASGSAAGGGYMSPSTVNAALDCLAKGANCGSFHPSATYPGIRGAMTWSINWDASNGYAFANTVHPHLGGL</sequence>
<evidence type="ECO:0000313" key="10">
    <source>
        <dbReference type="EMBL" id="MBB5894643.1"/>
    </source>
</evidence>
<dbReference type="Pfam" id="PF00041">
    <property type="entry name" value="fn3"/>
    <property type="match status" value="1"/>
</dbReference>
<evidence type="ECO:0000256" key="5">
    <source>
        <dbReference type="ARBA" id="ARBA00023326"/>
    </source>
</evidence>
<protein>
    <recommendedName>
        <fullName evidence="2">chitinase</fullName>
        <ecNumber evidence="2">3.2.1.14</ecNumber>
    </recommendedName>
</protein>
<dbReference type="Proteomes" id="UP000585638">
    <property type="component" value="Unassembled WGS sequence"/>
</dbReference>
<dbReference type="CDD" id="cd00063">
    <property type="entry name" value="FN3"/>
    <property type="match status" value="1"/>
</dbReference>
<dbReference type="AlphaFoldDB" id="A0A7W9KL91"/>
<organism evidence="10 11">
    <name type="scientific">Kutzneria kofuensis</name>
    <dbReference type="NCBI Taxonomy" id="103725"/>
    <lineage>
        <taxon>Bacteria</taxon>
        <taxon>Bacillati</taxon>
        <taxon>Actinomycetota</taxon>
        <taxon>Actinomycetes</taxon>
        <taxon>Pseudonocardiales</taxon>
        <taxon>Pseudonocardiaceae</taxon>
        <taxon>Kutzneria</taxon>
    </lineage>
</organism>
<dbReference type="PROSITE" id="PS01095">
    <property type="entry name" value="GH18_1"/>
    <property type="match status" value="1"/>
</dbReference>
<dbReference type="EC" id="3.2.1.14" evidence="2"/>
<keyword evidence="4 6" id="KW-0326">Glycosidase</keyword>
<keyword evidence="5" id="KW-0119">Carbohydrate metabolism</keyword>
<accession>A0A7W9KL91</accession>
<dbReference type="GO" id="GO:0000272">
    <property type="term" value="P:polysaccharide catabolic process"/>
    <property type="evidence" value="ECO:0007669"/>
    <property type="project" value="UniProtKB-KW"/>
</dbReference>
<dbReference type="PROSITE" id="PS50853">
    <property type="entry name" value="FN3"/>
    <property type="match status" value="1"/>
</dbReference>
<evidence type="ECO:0000313" key="11">
    <source>
        <dbReference type="Proteomes" id="UP000585638"/>
    </source>
</evidence>
<keyword evidence="5" id="KW-0624">Polysaccharide degradation</keyword>
<dbReference type="InterPro" id="IPR003305">
    <property type="entry name" value="CenC_carb-bd"/>
</dbReference>
<dbReference type="SUPFAM" id="SSF51445">
    <property type="entry name" value="(Trans)glycosidases"/>
    <property type="match status" value="1"/>
</dbReference>
<dbReference type="InterPro" id="IPR003961">
    <property type="entry name" value="FN3_dom"/>
</dbReference>
<keyword evidence="7" id="KW-0732">Signal</keyword>
<evidence type="ECO:0000256" key="4">
    <source>
        <dbReference type="ARBA" id="ARBA00023295"/>
    </source>
</evidence>
<dbReference type="PROSITE" id="PS51910">
    <property type="entry name" value="GH18_2"/>
    <property type="match status" value="1"/>
</dbReference>
<dbReference type="Pfam" id="PF00704">
    <property type="entry name" value="Glyco_hydro_18"/>
    <property type="match status" value="1"/>
</dbReference>
<dbReference type="Gene3D" id="3.20.20.80">
    <property type="entry name" value="Glycosidases"/>
    <property type="match status" value="1"/>
</dbReference>
<dbReference type="PANTHER" id="PTHR45708:SF49">
    <property type="entry name" value="ENDOCHITINASE"/>
    <property type="match status" value="1"/>
</dbReference>
<evidence type="ECO:0000256" key="6">
    <source>
        <dbReference type="RuleBase" id="RU000489"/>
    </source>
</evidence>
<evidence type="ECO:0000256" key="3">
    <source>
        <dbReference type="ARBA" id="ARBA00022801"/>
    </source>
</evidence>
<dbReference type="GO" id="GO:0008061">
    <property type="term" value="F:chitin binding"/>
    <property type="evidence" value="ECO:0007669"/>
    <property type="project" value="InterPro"/>
</dbReference>
<comment type="caution">
    <text evidence="10">The sequence shown here is derived from an EMBL/GenBank/DDBJ whole genome shotgun (WGS) entry which is preliminary data.</text>
</comment>
<evidence type="ECO:0000256" key="2">
    <source>
        <dbReference type="ARBA" id="ARBA00012729"/>
    </source>
</evidence>
<dbReference type="InterPro" id="IPR050542">
    <property type="entry name" value="Glycosyl_Hydrlase18_Chitinase"/>
</dbReference>
<evidence type="ECO:0000256" key="7">
    <source>
        <dbReference type="SAM" id="SignalP"/>
    </source>
</evidence>
<dbReference type="InterPro" id="IPR001223">
    <property type="entry name" value="Glyco_hydro18_cat"/>
</dbReference>